<name>A0AC61R9K0_9FIRM</name>
<proteinExistence type="predicted"/>
<accession>A0AC61R9K0</accession>
<evidence type="ECO:0000313" key="2">
    <source>
        <dbReference type="Proteomes" id="UP000308836"/>
    </source>
</evidence>
<reference evidence="1" key="1">
    <citation type="submission" date="2019-04" db="EMBL/GenBank/DDBJ databases">
        <title>Microbes associate with the intestines of laboratory mice.</title>
        <authorList>
            <person name="Navarre W."/>
            <person name="Wong E."/>
            <person name="Huang K."/>
            <person name="Tropini C."/>
            <person name="Ng K."/>
            <person name="Yu B."/>
        </authorList>
    </citation>
    <scope>NUCLEOTIDE SEQUENCE</scope>
    <source>
        <strain evidence="1">NM09_H32</strain>
    </source>
</reference>
<sequence length="382" mass="43210">MWSNTYIKYIGANDHDLDLFESQYPISHGVSYNSYVIVDEKIVVMDTIDIRKSEEWLNNLAEKIGDRPVDYLVISHLEPDHAANILELCKRYPNMRLIGNAQTFNMLPNYFDIEGLNEKKVVVKEGDQISIGKNTLQFFMAPMVHWPEVMVTYVPEEKVLFSADAFGKFGTLDYEDGWVDEARRYYLNIVGKYGMQVQALLKKLSGLDVQIICPLHGPILTENLGYYINLYNTWSSYAPEEEGVFIAYSSIYGHTAHAAGLLKDMIEGLGKKAKVADLSRVPVSQAIADAFKYSSLVLASASYDGGVFPSMELFLIELVHKNFQNRKVAIMQNGSWGPSAARVIQGYVDKMKNMTLVEPIVTLKARETERNLEEMAQIAEEL</sequence>
<gene>
    <name evidence="1" type="ORF">E5336_02960</name>
</gene>
<organism evidence="1 2">
    <name type="scientific">Dubosiella muris</name>
    <dbReference type="NCBI Taxonomy" id="3038133"/>
    <lineage>
        <taxon>Bacteria</taxon>
        <taxon>Bacillati</taxon>
        <taxon>Bacillota</taxon>
        <taxon>Erysipelotrichia</taxon>
        <taxon>Erysipelotrichales</taxon>
        <taxon>Erysipelotrichaceae</taxon>
        <taxon>Dubosiella</taxon>
    </lineage>
</organism>
<protein>
    <submittedName>
        <fullName evidence="1">FprA family A-type flavoprotein</fullName>
    </submittedName>
</protein>
<comment type="caution">
    <text evidence="1">The sequence shown here is derived from an EMBL/GenBank/DDBJ whole genome shotgun (WGS) entry which is preliminary data.</text>
</comment>
<evidence type="ECO:0000313" key="1">
    <source>
        <dbReference type="EMBL" id="TGY66762.1"/>
    </source>
</evidence>
<keyword evidence="2" id="KW-1185">Reference proteome</keyword>
<dbReference type="Proteomes" id="UP000308836">
    <property type="component" value="Unassembled WGS sequence"/>
</dbReference>
<dbReference type="EMBL" id="SRYG01000004">
    <property type="protein sequence ID" value="TGY66762.1"/>
    <property type="molecule type" value="Genomic_DNA"/>
</dbReference>